<dbReference type="EMBL" id="LR586016">
    <property type="protein sequence ID" value="VIP02951.1"/>
    <property type="molecule type" value="Genomic_DNA"/>
</dbReference>
<dbReference type="InParanoid" id="A0A6C2YNT5"/>
<dbReference type="RefSeq" id="WP_162658071.1">
    <property type="nucleotide sequence ID" value="NZ_LR593887.1"/>
</dbReference>
<organism evidence="2">
    <name type="scientific">Tuwongella immobilis</name>
    <dbReference type="NCBI Taxonomy" id="692036"/>
    <lineage>
        <taxon>Bacteria</taxon>
        <taxon>Pseudomonadati</taxon>
        <taxon>Planctomycetota</taxon>
        <taxon>Planctomycetia</taxon>
        <taxon>Gemmatales</taxon>
        <taxon>Gemmataceae</taxon>
        <taxon>Tuwongella</taxon>
    </lineage>
</organism>
<feature type="transmembrane region" description="Helical" evidence="1">
    <location>
        <begin position="6"/>
        <end position="24"/>
    </location>
</feature>
<proteinExistence type="predicted"/>
<sequence length="54" mass="6451">MSNEVTVLTCNVASFAIATLYYYWRDVYQAKRLKERVLRQRVAYMLWAVANQMD</sequence>
<evidence type="ECO:0000256" key="1">
    <source>
        <dbReference type="SAM" id="Phobius"/>
    </source>
</evidence>
<name>A0A6C2YNT5_9BACT</name>
<protein>
    <submittedName>
        <fullName evidence="2">Uncharacterized protein</fullName>
    </submittedName>
</protein>
<keyword evidence="1" id="KW-0812">Transmembrane</keyword>
<evidence type="ECO:0000313" key="2">
    <source>
        <dbReference type="EMBL" id="VIP02951.1"/>
    </source>
</evidence>
<keyword evidence="1" id="KW-0472">Membrane</keyword>
<gene>
    <name evidence="2" type="ORF">GMBLW1_10090</name>
</gene>
<dbReference type="EMBL" id="LR593887">
    <property type="protein sequence ID" value="VTS02941.1"/>
    <property type="molecule type" value="Genomic_DNA"/>
</dbReference>
<keyword evidence="3" id="KW-1185">Reference proteome</keyword>
<reference evidence="2" key="1">
    <citation type="submission" date="2019-04" db="EMBL/GenBank/DDBJ databases">
        <authorList>
            <consortium name="Science for Life Laboratories"/>
        </authorList>
    </citation>
    <scope>NUCLEOTIDE SEQUENCE</scope>
    <source>
        <strain evidence="2">MBLW1</strain>
    </source>
</reference>
<dbReference type="Proteomes" id="UP000464378">
    <property type="component" value="Chromosome"/>
</dbReference>
<accession>A0A6C2YNT5</accession>
<keyword evidence="1" id="KW-1133">Transmembrane helix</keyword>
<dbReference type="KEGG" id="tim:GMBLW1_10090"/>
<evidence type="ECO:0000313" key="3">
    <source>
        <dbReference type="Proteomes" id="UP000464378"/>
    </source>
</evidence>
<dbReference type="AlphaFoldDB" id="A0A6C2YNT5"/>